<gene>
    <name evidence="1" type="ORF">ES677_15150</name>
</gene>
<dbReference type="RefSeq" id="WP_148381729.1">
    <property type="nucleotide sequence ID" value="NZ_VSKN01000083.1"/>
</dbReference>
<proteinExistence type="predicted"/>
<comment type="caution">
    <text evidence="1">The sequence shown here is derived from an EMBL/GenBank/DDBJ whole genome shotgun (WGS) entry which is preliminary data.</text>
</comment>
<protein>
    <submittedName>
        <fullName evidence="1">Uncharacterized protein</fullName>
    </submittedName>
</protein>
<evidence type="ECO:0000313" key="2">
    <source>
        <dbReference type="Proteomes" id="UP000323621"/>
    </source>
</evidence>
<sequence>MHSSIKWINDCNYVLTITKVLNADLENVIGKTIEVEIVETKSDSYKVKSKSDAGNLELELRRIN</sequence>
<reference evidence="1 2" key="1">
    <citation type="submission" date="2019-08" db="EMBL/GenBank/DDBJ databases">
        <title>Genomes of Antarctic Bizionia species.</title>
        <authorList>
            <person name="Bowman J.P."/>
        </authorList>
    </citation>
    <scope>NUCLEOTIDE SEQUENCE [LARGE SCALE GENOMIC DNA]</scope>
    <source>
        <strain evidence="1 2">IC164</strain>
    </source>
</reference>
<name>A0ABY3M6P0_9FLAO</name>
<organism evidence="1 2">
    <name type="scientific">Bizionia gelidisalsuginis</name>
    <dbReference type="NCBI Taxonomy" id="291188"/>
    <lineage>
        <taxon>Bacteria</taxon>
        <taxon>Pseudomonadati</taxon>
        <taxon>Bacteroidota</taxon>
        <taxon>Flavobacteriia</taxon>
        <taxon>Flavobacteriales</taxon>
        <taxon>Flavobacteriaceae</taxon>
        <taxon>Bizionia</taxon>
    </lineage>
</organism>
<dbReference type="EMBL" id="VSKN01000083">
    <property type="protein sequence ID" value="TYC07292.1"/>
    <property type="molecule type" value="Genomic_DNA"/>
</dbReference>
<evidence type="ECO:0000313" key="1">
    <source>
        <dbReference type="EMBL" id="TYC07292.1"/>
    </source>
</evidence>
<dbReference type="Proteomes" id="UP000323621">
    <property type="component" value="Unassembled WGS sequence"/>
</dbReference>
<keyword evidence="2" id="KW-1185">Reference proteome</keyword>
<accession>A0ABY3M6P0</accession>